<organism evidence="1">
    <name type="scientific">Trepomonas sp. PC1</name>
    <dbReference type="NCBI Taxonomy" id="1076344"/>
    <lineage>
        <taxon>Eukaryota</taxon>
        <taxon>Metamonada</taxon>
        <taxon>Diplomonadida</taxon>
        <taxon>Hexamitidae</taxon>
        <taxon>Hexamitinae</taxon>
        <taxon>Trepomonas</taxon>
    </lineage>
</organism>
<protein>
    <submittedName>
        <fullName evidence="1">Uncharacterized protein</fullName>
    </submittedName>
</protein>
<proteinExistence type="predicted"/>
<name>A0A146KGM6_9EUKA</name>
<evidence type="ECO:0000313" key="1">
    <source>
        <dbReference type="EMBL" id="JAP94409.1"/>
    </source>
</evidence>
<gene>
    <name evidence="1" type="ORF">TPC1_12949</name>
</gene>
<dbReference type="EMBL" id="GDID01002197">
    <property type="protein sequence ID" value="JAP94409.1"/>
    <property type="molecule type" value="Transcribed_RNA"/>
</dbReference>
<sequence length="354" mass="40869">MNYSTKSKLHSKFMFNFTVARQIKNLKVLKSQRCSFLDANSLQNSAWRVLTGVHQGRAQEGEVYCQSDLKMGIAPIKTNQLKISITKPDLFLQPYSNPHLSISLCQIVKLNDEYKIQIISNVLQQKIDNTELLVNVQLIQNQFSFLLIEFAGFQSSLSSVIAWTAVNLSAGNFDPFVDNLQLKQILQQHKLLDQESEFASLKWQNLLELRADQVNVFKKQKLSLDLFAGSVLDQSCVKIKQTVNLQIQHTDNTEQRLLHRLPVNFVCQKPFLNIMSHFNAVLCQFSFKKEKQLIFLLLRQKYQIDEFKIDFAEFDSFLEKFEAFYAEKLKKVGKRRGEVLAEQFLGFLGDFPGL</sequence>
<dbReference type="AlphaFoldDB" id="A0A146KGM6"/>
<accession>A0A146KGM6</accession>
<reference evidence="1" key="1">
    <citation type="submission" date="2015-07" db="EMBL/GenBank/DDBJ databases">
        <title>Adaptation to a free-living lifestyle via gene acquisitions in the diplomonad Trepomonas sp. PC1.</title>
        <authorList>
            <person name="Xu F."/>
            <person name="Jerlstrom-Hultqvist J."/>
            <person name="Kolisko M."/>
            <person name="Simpson A.G.B."/>
            <person name="Roger A.J."/>
            <person name="Svard S.G."/>
            <person name="Andersson J.O."/>
        </authorList>
    </citation>
    <scope>NUCLEOTIDE SEQUENCE</scope>
    <source>
        <strain evidence="1">PC1</strain>
    </source>
</reference>